<comment type="subcellular location">
    <subcellularLocation>
        <location evidence="2">Endomembrane system</location>
        <topology evidence="2">Multi-pass membrane protein</topology>
    </subcellularLocation>
    <subcellularLocation>
        <location evidence="7">Membrane</location>
        <topology evidence="7">Multi-pass membrane protein</topology>
    </subcellularLocation>
</comment>
<protein>
    <recommendedName>
        <fullName evidence="7">PRA1 family protein</fullName>
    </recommendedName>
</protein>
<feature type="transmembrane region" description="Helical" evidence="7">
    <location>
        <begin position="12"/>
        <end position="34"/>
    </location>
</feature>
<evidence type="ECO:0000256" key="5">
    <source>
        <dbReference type="ARBA" id="ARBA00022989"/>
    </source>
</evidence>
<evidence type="ECO:0000256" key="3">
    <source>
        <dbReference type="ARBA" id="ARBA00006483"/>
    </source>
</evidence>
<dbReference type="Pfam" id="PF03208">
    <property type="entry name" value="PRA1"/>
    <property type="match status" value="1"/>
</dbReference>
<evidence type="ECO:0000256" key="2">
    <source>
        <dbReference type="ARBA" id="ARBA00004127"/>
    </source>
</evidence>
<dbReference type="GO" id="GO:0005783">
    <property type="term" value="C:endoplasmic reticulum"/>
    <property type="evidence" value="ECO:0007669"/>
    <property type="project" value="TreeGrafter"/>
</dbReference>
<dbReference type="GO" id="GO:0016192">
    <property type="term" value="P:vesicle-mediated transport"/>
    <property type="evidence" value="ECO:0007669"/>
    <property type="project" value="TreeGrafter"/>
</dbReference>
<keyword evidence="7" id="KW-0813">Transport</keyword>
<evidence type="ECO:0000256" key="1">
    <source>
        <dbReference type="ARBA" id="ARBA00002501"/>
    </source>
</evidence>
<sequence>MPPSSSRYCSLLPIPILIAATSIARVWNTFSLTLTSTFNFPSHRHDVVSRINHNLAYFRLIYLLQFLLILFLSLIPHPFLLLIFFPFLLAWFFYFFIRPRPFVVFGFELDNSFILAALWLLTAFSMLLSGLWFNLLLSFLVGFGVVALHATFRKTDDLYMDEQHLFPQHPHYSAACV</sequence>
<dbReference type="EMBL" id="JAAIUW010000008">
    <property type="protein sequence ID" value="KAF7819781.1"/>
    <property type="molecule type" value="Genomic_DNA"/>
</dbReference>
<keyword evidence="5 7" id="KW-1133">Transmembrane helix</keyword>
<evidence type="ECO:0000256" key="7">
    <source>
        <dbReference type="RuleBase" id="RU363107"/>
    </source>
</evidence>
<evidence type="ECO:0000313" key="8">
    <source>
        <dbReference type="EMBL" id="KAF7819781.1"/>
    </source>
</evidence>
<dbReference type="GO" id="GO:0005794">
    <property type="term" value="C:Golgi apparatus"/>
    <property type="evidence" value="ECO:0007669"/>
    <property type="project" value="TreeGrafter"/>
</dbReference>
<accession>A0A834TES3</accession>
<comment type="similarity">
    <text evidence="3 7">Belongs to the PRA1 family.</text>
</comment>
<comment type="function">
    <text evidence="1 7">May be involved in both secretory and endocytic intracellular trafficking in the endosomal/prevacuolar compartments.</text>
</comment>
<dbReference type="GO" id="GO:0016020">
    <property type="term" value="C:membrane"/>
    <property type="evidence" value="ECO:0007669"/>
    <property type="project" value="UniProtKB-SubCell"/>
</dbReference>
<keyword evidence="6 7" id="KW-0472">Membrane</keyword>
<evidence type="ECO:0000256" key="6">
    <source>
        <dbReference type="ARBA" id="ARBA00023136"/>
    </source>
</evidence>
<proteinExistence type="inferred from homology"/>
<evidence type="ECO:0000313" key="9">
    <source>
        <dbReference type="Proteomes" id="UP000634136"/>
    </source>
</evidence>
<name>A0A834TES3_9FABA</name>
<dbReference type="PANTHER" id="PTHR19317">
    <property type="entry name" value="PRENYLATED RAB ACCEPTOR 1-RELATED"/>
    <property type="match status" value="1"/>
</dbReference>
<feature type="transmembrane region" description="Helical" evidence="7">
    <location>
        <begin position="79"/>
        <end position="97"/>
    </location>
</feature>
<reference evidence="8" key="1">
    <citation type="submission" date="2020-09" db="EMBL/GenBank/DDBJ databases">
        <title>Genome-Enabled Discovery of Anthraquinone Biosynthesis in Senna tora.</title>
        <authorList>
            <person name="Kang S.-H."/>
            <person name="Pandey R.P."/>
            <person name="Lee C.-M."/>
            <person name="Sim J.-S."/>
            <person name="Jeong J.-T."/>
            <person name="Choi B.-S."/>
            <person name="Jung M."/>
            <person name="Ginzburg D."/>
            <person name="Zhao K."/>
            <person name="Won S.Y."/>
            <person name="Oh T.-J."/>
            <person name="Yu Y."/>
            <person name="Kim N.-H."/>
            <person name="Lee O.R."/>
            <person name="Lee T.-H."/>
            <person name="Bashyal P."/>
            <person name="Kim T.-S."/>
            <person name="Lee W.-H."/>
            <person name="Kawkins C."/>
            <person name="Kim C.-K."/>
            <person name="Kim J.S."/>
            <person name="Ahn B.O."/>
            <person name="Rhee S.Y."/>
            <person name="Sohng J.K."/>
        </authorList>
    </citation>
    <scope>NUCLEOTIDE SEQUENCE</scope>
    <source>
        <tissue evidence="8">Leaf</tissue>
    </source>
</reference>
<feature type="transmembrane region" description="Helical" evidence="7">
    <location>
        <begin position="133"/>
        <end position="152"/>
    </location>
</feature>
<keyword evidence="9" id="KW-1185">Reference proteome</keyword>
<dbReference type="PANTHER" id="PTHR19317:SF81">
    <property type="entry name" value="PRA1 FAMILY PROTEIN D"/>
    <property type="match status" value="1"/>
</dbReference>
<keyword evidence="4 7" id="KW-0812">Transmembrane</keyword>
<dbReference type="InterPro" id="IPR004895">
    <property type="entry name" value="Prenylated_rab_accept_PRA1"/>
</dbReference>
<feature type="transmembrane region" description="Helical" evidence="7">
    <location>
        <begin position="55"/>
        <end position="73"/>
    </location>
</feature>
<dbReference type="Proteomes" id="UP000634136">
    <property type="component" value="Unassembled WGS sequence"/>
</dbReference>
<comment type="caution">
    <text evidence="8">The sequence shown here is derived from an EMBL/GenBank/DDBJ whole genome shotgun (WGS) entry which is preliminary data.</text>
</comment>
<evidence type="ECO:0000256" key="4">
    <source>
        <dbReference type="ARBA" id="ARBA00022692"/>
    </source>
</evidence>
<dbReference type="AlphaFoldDB" id="A0A834TES3"/>
<feature type="transmembrane region" description="Helical" evidence="7">
    <location>
        <begin position="109"/>
        <end position="127"/>
    </location>
</feature>
<organism evidence="8 9">
    <name type="scientific">Senna tora</name>
    <dbReference type="NCBI Taxonomy" id="362788"/>
    <lineage>
        <taxon>Eukaryota</taxon>
        <taxon>Viridiplantae</taxon>
        <taxon>Streptophyta</taxon>
        <taxon>Embryophyta</taxon>
        <taxon>Tracheophyta</taxon>
        <taxon>Spermatophyta</taxon>
        <taxon>Magnoliopsida</taxon>
        <taxon>eudicotyledons</taxon>
        <taxon>Gunneridae</taxon>
        <taxon>Pentapetalae</taxon>
        <taxon>rosids</taxon>
        <taxon>fabids</taxon>
        <taxon>Fabales</taxon>
        <taxon>Fabaceae</taxon>
        <taxon>Caesalpinioideae</taxon>
        <taxon>Cassia clade</taxon>
        <taxon>Senna</taxon>
    </lineage>
</organism>
<gene>
    <name evidence="8" type="ORF">G2W53_025236</name>
</gene>